<sequence>MPRKMTITLAEEVFDGLCRTAGEGDVSRYVEELLRRHVIDADLDEGYRAMAADTDREADAGEWLSGLAADTANEAR</sequence>
<dbReference type="EMBL" id="CP114029">
    <property type="protein sequence ID" value="WAP70965.1"/>
    <property type="molecule type" value="Genomic_DNA"/>
</dbReference>
<proteinExistence type="predicted"/>
<name>A0ABY7C6J1_9HYPH</name>
<gene>
    <name evidence="1" type="ORF">OH818_13965</name>
</gene>
<keyword evidence="2" id="KW-1185">Reference proteome</keyword>
<accession>A0ABY7C6J1</accession>
<dbReference type="RefSeq" id="WP_268883508.1">
    <property type="nucleotide sequence ID" value="NZ_CP114029.1"/>
</dbReference>
<reference evidence="1" key="1">
    <citation type="submission" date="2022-12" db="EMBL/GenBank/DDBJ databases">
        <title>Jiella pelagia sp. nov., isolated from phosphonate enriched culture of Northwest Pacific surface seawater.</title>
        <authorList>
            <person name="Shin D.Y."/>
            <person name="Hwang C.Y."/>
        </authorList>
    </citation>
    <scope>NUCLEOTIDE SEQUENCE</scope>
    <source>
        <strain evidence="1">HL-NP1</strain>
    </source>
</reference>
<protein>
    <recommendedName>
        <fullName evidence="3">Addiction module antitoxin</fullName>
    </recommendedName>
</protein>
<evidence type="ECO:0000313" key="1">
    <source>
        <dbReference type="EMBL" id="WAP70965.1"/>
    </source>
</evidence>
<dbReference type="Proteomes" id="UP001164020">
    <property type="component" value="Chromosome"/>
</dbReference>
<organism evidence="1 2">
    <name type="scientific">Jiella pelagia</name>
    <dbReference type="NCBI Taxonomy" id="2986949"/>
    <lineage>
        <taxon>Bacteria</taxon>
        <taxon>Pseudomonadati</taxon>
        <taxon>Pseudomonadota</taxon>
        <taxon>Alphaproteobacteria</taxon>
        <taxon>Hyphomicrobiales</taxon>
        <taxon>Aurantimonadaceae</taxon>
        <taxon>Jiella</taxon>
    </lineage>
</organism>
<evidence type="ECO:0008006" key="3">
    <source>
        <dbReference type="Google" id="ProtNLM"/>
    </source>
</evidence>
<evidence type="ECO:0000313" key="2">
    <source>
        <dbReference type="Proteomes" id="UP001164020"/>
    </source>
</evidence>